<organism evidence="2 3">
    <name type="scientific">Branchiibius hedensis</name>
    <dbReference type="NCBI Taxonomy" id="672460"/>
    <lineage>
        <taxon>Bacteria</taxon>
        <taxon>Bacillati</taxon>
        <taxon>Actinomycetota</taxon>
        <taxon>Actinomycetes</taxon>
        <taxon>Micrococcales</taxon>
        <taxon>Dermacoccaceae</taxon>
        <taxon>Branchiibius</taxon>
    </lineage>
</organism>
<dbReference type="Proteomes" id="UP000250028">
    <property type="component" value="Unassembled WGS sequence"/>
</dbReference>
<keyword evidence="3" id="KW-1185">Reference proteome</keyword>
<proteinExistence type="predicted"/>
<evidence type="ECO:0000256" key="1">
    <source>
        <dbReference type="SAM" id="MobiDB-lite"/>
    </source>
</evidence>
<evidence type="ECO:0000313" key="3">
    <source>
        <dbReference type="Proteomes" id="UP000250028"/>
    </source>
</evidence>
<feature type="region of interest" description="Disordered" evidence="1">
    <location>
        <begin position="156"/>
        <end position="181"/>
    </location>
</feature>
<accession>A0A2Y9BNX5</accession>
<evidence type="ECO:0000313" key="2">
    <source>
        <dbReference type="EMBL" id="SSA59061.1"/>
    </source>
</evidence>
<protein>
    <submittedName>
        <fullName evidence="2">Uncharacterized protein</fullName>
    </submittedName>
</protein>
<name>A0A2Y9BNX5_9MICO</name>
<reference evidence="3" key="1">
    <citation type="submission" date="2016-10" db="EMBL/GenBank/DDBJ databases">
        <authorList>
            <person name="Varghese N."/>
            <person name="Submissions S."/>
        </authorList>
    </citation>
    <scope>NUCLEOTIDE SEQUENCE [LARGE SCALE GENOMIC DNA]</scope>
    <source>
        <strain evidence="3">DSM 22951</strain>
    </source>
</reference>
<gene>
    <name evidence="2" type="ORF">SAMN04489750_3872</name>
</gene>
<dbReference type="EMBL" id="UESZ01000002">
    <property type="protein sequence ID" value="SSA59061.1"/>
    <property type="molecule type" value="Genomic_DNA"/>
</dbReference>
<sequence length="214" mass="22704">MLRREDGWRGRRAARWRRACVWRLRRRCLWLGADRAEKGEARQRAVVAEQAVTSSSRVGSADSTLTRTSAGTCGASASRSSSVVAAAVTYFVVVASQDALGGLVVRSARGLVCFSRSAPASLVKARQPSVASSSTGSRCRPGCRCARAALRSLSLRRQSNRRRPGPVLRAHGQSPAGAEVEHGPAGRVLVTETTIAVPVFPGCCSTSPISWSTA</sequence>
<dbReference type="AlphaFoldDB" id="A0A2Y9BNX5"/>